<evidence type="ECO:0000313" key="1">
    <source>
        <dbReference type="EMBL" id="ABQ06678.1"/>
    </source>
</evidence>
<dbReference type="OrthoDB" id="1367520at2"/>
<gene>
    <name evidence="1" type="ordered locus">Fjoh_3664</name>
</gene>
<reference evidence="1 2" key="1">
    <citation type="journal article" date="2009" name="Appl. Environ. Microbiol.">
        <title>Novel features of the polysaccharide-digesting gliding bacterium Flavobacterium johnsoniae as revealed by genome sequence analysis.</title>
        <authorList>
            <person name="McBride M.J."/>
            <person name="Xie G."/>
            <person name="Martens E.C."/>
            <person name="Lapidus A."/>
            <person name="Henrissat B."/>
            <person name="Rhodes R.G."/>
            <person name="Goltsman E."/>
            <person name="Wang W."/>
            <person name="Xu J."/>
            <person name="Hunnicutt D.W."/>
            <person name="Staroscik A.M."/>
            <person name="Hoover T.R."/>
            <person name="Cheng Y.Q."/>
            <person name="Stein J.L."/>
        </authorList>
    </citation>
    <scope>NUCLEOTIDE SEQUENCE [LARGE SCALE GENOMIC DNA]</scope>
    <source>
        <strain evidence="2">ATCC 17061 / DSM 2064 / JCM 8514 / BCRC 14874 / CCUG 350202 / NBRC 14942 / NCIMB 11054 / UW101</strain>
    </source>
</reference>
<dbReference type="KEGG" id="fjo:Fjoh_3664"/>
<name>A5FDP3_FLAJ1</name>
<evidence type="ECO:0000313" key="2">
    <source>
        <dbReference type="Proteomes" id="UP000006694"/>
    </source>
</evidence>
<dbReference type="CDD" id="cd05403">
    <property type="entry name" value="NT_KNTase_like"/>
    <property type="match status" value="1"/>
</dbReference>
<evidence type="ECO:0008006" key="3">
    <source>
        <dbReference type="Google" id="ProtNLM"/>
    </source>
</evidence>
<accession>A5FDP3</accession>
<dbReference type="HOGENOM" id="CLU_920549_0_0_10"/>
<dbReference type="eggNOG" id="COG3209">
    <property type="taxonomic scope" value="Bacteria"/>
</dbReference>
<dbReference type="AlphaFoldDB" id="A5FDP3"/>
<protein>
    <recommendedName>
        <fullName evidence="3">RHS repeat-associated core domain-containing protein</fullName>
    </recommendedName>
</protein>
<dbReference type="EMBL" id="CP000685">
    <property type="protein sequence ID" value="ABQ06678.1"/>
    <property type="molecule type" value="Genomic_DNA"/>
</dbReference>
<dbReference type="Gene3D" id="2.180.10.10">
    <property type="entry name" value="RHS repeat-associated core"/>
    <property type="match status" value="1"/>
</dbReference>
<dbReference type="STRING" id="376686.Fjoh_3664"/>
<proteinExistence type="predicted"/>
<sequence>MGLNMTAMDYRQYDNALGRFNSIDALSEMNYSVSPFTFSYNNPIFWSDPTGLLSQAFVDSLVQNSDNDKSTKWVNDGGGTFSREDGRGMADQETGEFTGFDALKEVTVTGRKTSGGGSHLDGNIGGLAQSKAYSFGKFYEGWRSDFRTKQIDDTQDWMAGLGTADPSGIIDGINAVGYLLRGQTGNAAIAAIAILPYVGDAAKGAKYSKGVLSASELLRIENAATRIGKPITVVGSRASGTAKAYSDWDYVIEGGLNSKNWSKIKNSLPGAKSTIDNMARNIDIFTGAVRTELPHITVLPRK</sequence>
<dbReference type="Proteomes" id="UP000006694">
    <property type="component" value="Chromosome"/>
</dbReference>
<organism evidence="1 2">
    <name type="scientific">Flavobacterium johnsoniae (strain ATCC 17061 / DSM 2064 / JCM 8514 / BCRC 14874 / CCUG 350202 / NBRC 14942 / NCIMB 11054 / UW101)</name>
    <name type="common">Cytophaga johnsonae</name>
    <dbReference type="NCBI Taxonomy" id="376686"/>
    <lineage>
        <taxon>Bacteria</taxon>
        <taxon>Pseudomonadati</taxon>
        <taxon>Bacteroidota</taxon>
        <taxon>Flavobacteriia</taxon>
        <taxon>Flavobacteriales</taxon>
        <taxon>Flavobacteriaceae</taxon>
        <taxon>Flavobacterium</taxon>
    </lineage>
</organism>
<dbReference type="NCBIfam" id="TIGR03696">
    <property type="entry name" value="Rhs_assc_core"/>
    <property type="match status" value="1"/>
</dbReference>
<keyword evidence="2" id="KW-1185">Reference proteome</keyword>
<dbReference type="InterPro" id="IPR022385">
    <property type="entry name" value="Rhs_assc_core"/>
</dbReference>